<dbReference type="EMBL" id="QLNQ01000030">
    <property type="protein sequence ID" value="RCK54332.1"/>
    <property type="molecule type" value="Genomic_DNA"/>
</dbReference>
<dbReference type="PANTHER" id="PTHR15921">
    <property type="entry name" value="PRE-MRNA CLEAVAGE COMPLEX II"/>
    <property type="match status" value="1"/>
</dbReference>
<evidence type="ECO:0000259" key="2">
    <source>
        <dbReference type="PROSITE" id="PS51391"/>
    </source>
</evidence>
<dbReference type="InterPro" id="IPR008942">
    <property type="entry name" value="ENTH_VHS"/>
</dbReference>
<reference evidence="3 4" key="1">
    <citation type="submission" date="2018-06" db="EMBL/GenBank/DDBJ databases">
        <title>Whole genome sequencing of Candida tropicalis (genome annotated by CSBL at Korea University).</title>
        <authorList>
            <person name="Ahn J."/>
        </authorList>
    </citation>
    <scope>NUCLEOTIDE SEQUENCE [LARGE SCALE GENOMIC DNA]</scope>
    <source>
        <strain evidence="3 4">ATCC 20962</strain>
    </source>
</reference>
<evidence type="ECO:0000313" key="3">
    <source>
        <dbReference type="EMBL" id="RCK54332.1"/>
    </source>
</evidence>
<dbReference type="AlphaFoldDB" id="A0A367XNK9"/>
<feature type="compositionally biased region" description="Polar residues" evidence="1">
    <location>
        <begin position="993"/>
        <end position="1002"/>
    </location>
</feature>
<dbReference type="PROSITE" id="PS51391">
    <property type="entry name" value="CID"/>
    <property type="match status" value="1"/>
</dbReference>
<dbReference type="InterPro" id="IPR045154">
    <property type="entry name" value="PCF11-like"/>
</dbReference>
<keyword evidence="4" id="KW-1185">Reference proteome</keyword>
<proteinExistence type="predicted"/>
<dbReference type="GO" id="GO:0003729">
    <property type="term" value="F:mRNA binding"/>
    <property type="evidence" value="ECO:0007669"/>
    <property type="project" value="InterPro"/>
</dbReference>
<organism evidence="3 4">
    <name type="scientific">Candida viswanathii</name>
    <dbReference type="NCBI Taxonomy" id="5486"/>
    <lineage>
        <taxon>Eukaryota</taxon>
        <taxon>Fungi</taxon>
        <taxon>Dikarya</taxon>
        <taxon>Ascomycota</taxon>
        <taxon>Saccharomycotina</taxon>
        <taxon>Pichiomycetes</taxon>
        <taxon>Debaryomycetaceae</taxon>
        <taxon>Candida/Lodderomyces clade</taxon>
        <taxon>Candida</taxon>
    </lineage>
</organism>
<feature type="region of interest" description="Disordered" evidence="1">
    <location>
        <begin position="690"/>
        <end position="1054"/>
    </location>
</feature>
<feature type="compositionally biased region" description="Pro residues" evidence="1">
    <location>
        <begin position="842"/>
        <end position="851"/>
    </location>
</feature>
<dbReference type="InterPro" id="IPR006569">
    <property type="entry name" value="CID_dom"/>
</dbReference>
<dbReference type="Gene3D" id="1.25.40.90">
    <property type="match status" value="1"/>
</dbReference>
<evidence type="ECO:0000256" key="1">
    <source>
        <dbReference type="SAM" id="MobiDB-lite"/>
    </source>
</evidence>
<dbReference type="PANTHER" id="PTHR15921:SF3">
    <property type="entry name" value="PRE-MRNA CLEAVAGE COMPLEX 2 PROTEIN PCF11"/>
    <property type="match status" value="1"/>
</dbReference>
<protein>
    <recommendedName>
        <fullName evidence="2">CID domain-containing protein</fullName>
    </recommendedName>
</protein>
<feature type="compositionally biased region" description="Polar residues" evidence="1">
    <location>
        <begin position="917"/>
        <end position="927"/>
    </location>
</feature>
<evidence type="ECO:0000313" key="4">
    <source>
        <dbReference type="Proteomes" id="UP000253472"/>
    </source>
</evidence>
<name>A0A367XNK9_9ASCO</name>
<dbReference type="GO" id="GO:0006369">
    <property type="term" value="P:termination of RNA polymerase II transcription"/>
    <property type="evidence" value="ECO:0007669"/>
    <property type="project" value="InterPro"/>
</dbReference>
<dbReference type="GO" id="GO:0000993">
    <property type="term" value="F:RNA polymerase II complex binding"/>
    <property type="evidence" value="ECO:0007669"/>
    <property type="project" value="InterPro"/>
</dbReference>
<feature type="compositionally biased region" description="Low complexity" evidence="1">
    <location>
        <begin position="852"/>
        <end position="871"/>
    </location>
</feature>
<feature type="region of interest" description="Disordered" evidence="1">
    <location>
        <begin position="15"/>
        <end position="35"/>
    </location>
</feature>
<dbReference type="STRING" id="5486.A0A367XNK9"/>
<sequence>MSYYRLNYNSDSYYKNSNYSSHTSTPTPPPSTGTYRLRTYEHADNHYRPQNSGQPRPEPEQPTEFDLGYLQDKVKHLLATKASVTSMREYAALFDKHGYEIAAEIKKFIRSSVNENKVTGFYVIDAIVKDTPLPYTTLFAQDLYLLFTESYSLVTDKTRDKMIKLFRLWLQGVLFPLHILKKLEKFIIKVTGNPADGSTDKISGHQLMIDLQAHMKAVTNRDGAIDAFKDNPLAEYLTVGDWERLNRLKSGHHELIAMINLTSGEIEALGIDLSSEEGLKNTDTFNVNAEAYFERVMKIKEIQDQQQKSWNDFQSTVKPRLEAAQEIARMEKLERARKKVGIRYLKKNYHEIDPNPVSLFFMNVLDDSDDFLKAVKKFGQQIKQTDEDLLFVPVDHVGYAQPDSDDAKGSELVAYQGAQTSNSLGMDIDLDDFNDDSFNNALSLLAGDSTNEQQQQSIFPSNSREEEQPSMLALPSSMEQVYQLKGSTGEEPVLPSDQSLDSCLLVDQPRIDDEAARETTGDTLDSLKSIAAKYNIRRTSEPEDTARRLVTPPTNPPVLNPSLALLEEIARKYNVNQGAGAPEALLDEDRRSPLTDPPPSAPADYDRTDIDKLEQDTNLPEEQVDDNMHIDETDSTLTGPISTESILVPETAGKSQVLNGTSASNGVATAAIRTQAREPTPPRIPMVVPREETVAKPTLARIDTAATNQEQQPTRRTSNFTTRDSASSRSSRESSGDPNLERGPPLVPDSSRKGSFSYSEKYGSLKHNDSYTEGDRHSPAGSGTPSVGSAPPICTADMGPIRATGPPVASLLQKPAITTQKTRPWTPVPQASPAVTASTEAPPAPPAPSVPPALAAQPPAEAATQHNAPSQTPSPPLPPPRAPTPPRPSARAEAPVQVPPPPPNNAPSDSPCESPLAAQTTVSSESVVSPLGNGHAETSNGTTDSSTVNTAKPTEQQDQPSDHSKEPTPSPTQTKKLSLSDYKLGNYVKSAVAQPTTGTSATQAAARPPPQQMRSKSPYEMMVIPRRKPTLKRPSDTKVNSPRPTKLVRFEDSS</sequence>
<gene>
    <name evidence="3" type="ORF">Cantr_04083</name>
</gene>
<feature type="compositionally biased region" description="Polar residues" evidence="1">
    <location>
        <begin position="936"/>
        <end position="959"/>
    </location>
</feature>
<feature type="compositionally biased region" description="Low complexity" evidence="1">
    <location>
        <begin position="15"/>
        <end position="25"/>
    </location>
</feature>
<dbReference type="GO" id="GO:0031124">
    <property type="term" value="P:mRNA 3'-end processing"/>
    <property type="evidence" value="ECO:0007669"/>
    <property type="project" value="InterPro"/>
</dbReference>
<comment type="caution">
    <text evidence="3">The sequence shown here is derived from an EMBL/GenBank/DDBJ whole genome shotgun (WGS) entry which is preliminary data.</text>
</comment>
<dbReference type="Proteomes" id="UP000253472">
    <property type="component" value="Unassembled WGS sequence"/>
</dbReference>
<dbReference type="SUPFAM" id="SSF48464">
    <property type="entry name" value="ENTH/VHS domain"/>
    <property type="match status" value="1"/>
</dbReference>
<dbReference type="OrthoDB" id="4013281at2759"/>
<feature type="compositionally biased region" description="Low complexity" evidence="1">
    <location>
        <begin position="831"/>
        <end position="841"/>
    </location>
</feature>
<feature type="region of interest" description="Disordered" evidence="1">
    <location>
        <begin position="582"/>
        <end position="609"/>
    </location>
</feature>
<feature type="compositionally biased region" description="Pro residues" evidence="1">
    <location>
        <begin position="872"/>
        <end position="888"/>
    </location>
</feature>
<accession>A0A367XNK9</accession>
<feature type="compositionally biased region" description="Basic and acidic residues" evidence="1">
    <location>
        <begin position="766"/>
        <end position="778"/>
    </location>
</feature>
<dbReference type="GO" id="GO:0005737">
    <property type="term" value="C:cytoplasm"/>
    <property type="evidence" value="ECO:0007669"/>
    <property type="project" value="TreeGrafter"/>
</dbReference>
<feature type="domain" description="CID" evidence="2">
    <location>
        <begin position="62"/>
        <end position="191"/>
    </location>
</feature>
<dbReference type="Pfam" id="PF04818">
    <property type="entry name" value="CID"/>
    <property type="match status" value="1"/>
</dbReference>
<dbReference type="GO" id="GO:0005849">
    <property type="term" value="C:mRNA cleavage factor complex"/>
    <property type="evidence" value="ECO:0007669"/>
    <property type="project" value="TreeGrafter"/>
</dbReference>
<feature type="compositionally biased region" description="Polar residues" evidence="1">
    <location>
        <begin position="705"/>
        <end position="722"/>
    </location>
</feature>
<dbReference type="SMART" id="SM00582">
    <property type="entry name" value="RPR"/>
    <property type="match status" value="1"/>
</dbReference>